<keyword evidence="17" id="KW-1185">Reference proteome</keyword>
<dbReference type="GO" id="GO:0008061">
    <property type="term" value="F:chitin binding"/>
    <property type="evidence" value="ECO:0007669"/>
    <property type="project" value="UniProtKB-UniRule"/>
</dbReference>
<evidence type="ECO:0000256" key="11">
    <source>
        <dbReference type="PROSITE-ProRule" id="PRU00261"/>
    </source>
</evidence>
<evidence type="ECO:0000259" key="14">
    <source>
        <dbReference type="PROSITE" id="PS50941"/>
    </source>
</evidence>
<dbReference type="Pfam" id="PF00187">
    <property type="entry name" value="Chitin_bind_1"/>
    <property type="match status" value="1"/>
</dbReference>
<dbReference type="Gene3D" id="3.30.60.10">
    <property type="entry name" value="Endochitinase-like"/>
    <property type="match status" value="1"/>
</dbReference>
<dbReference type="SUPFAM" id="SSF57016">
    <property type="entry name" value="Plant lectins/antimicrobial peptides"/>
    <property type="match status" value="1"/>
</dbReference>
<dbReference type="CDD" id="cd00035">
    <property type="entry name" value="ChtBD1"/>
    <property type="match status" value="1"/>
</dbReference>
<gene>
    <name evidence="16" type="ORF">N7468_008889</name>
</gene>
<comment type="caution">
    <text evidence="11">Lacks conserved residue(s) required for the propagation of feature annotation.</text>
</comment>
<evidence type="ECO:0000256" key="6">
    <source>
        <dbReference type="ARBA" id="ARBA00023024"/>
    </source>
</evidence>
<dbReference type="PROSITE" id="PS01095">
    <property type="entry name" value="GH18_1"/>
    <property type="match status" value="1"/>
</dbReference>
<evidence type="ECO:0000256" key="9">
    <source>
        <dbReference type="ARBA" id="ARBA00023295"/>
    </source>
</evidence>
<keyword evidence="8" id="KW-0119">Carbohydrate metabolism</keyword>
<feature type="signal peptide" evidence="13">
    <location>
        <begin position="1"/>
        <end position="22"/>
    </location>
</feature>
<dbReference type="InterPro" id="IPR029070">
    <property type="entry name" value="Chitinase_insertion_sf"/>
</dbReference>
<keyword evidence="7" id="KW-0843">Virulence</keyword>
<dbReference type="InterPro" id="IPR050314">
    <property type="entry name" value="Glycosyl_Hydrlase_18"/>
</dbReference>
<feature type="disulfide bond" evidence="11">
    <location>
        <begin position="77"/>
        <end position="89"/>
    </location>
</feature>
<evidence type="ECO:0000259" key="15">
    <source>
        <dbReference type="PROSITE" id="PS51910"/>
    </source>
</evidence>
<dbReference type="InterPro" id="IPR001002">
    <property type="entry name" value="Chitin-bd_1"/>
</dbReference>
<dbReference type="InterPro" id="IPR036861">
    <property type="entry name" value="Endochitinase-like_sf"/>
</dbReference>
<comment type="catalytic activity">
    <reaction evidence="1">
        <text>Random endo-hydrolysis of N-acetyl-beta-D-glucosaminide (1-&gt;4)-beta-linkages in chitin and chitodextrins.</text>
        <dbReference type="EC" id="3.2.1.14"/>
    </reaction>
</comment>
<dbReference type="SMART" id="SM00636">
    <property type="entry name" value="Glyco_18"/>
    <property type="match status" value="1"/>
</dbReference>
<dbReference type="InterPro" id="IPR001579">
    <property type="entry name" value="Glyco_hydro_18_chit_AS"/>
</dbReference>
<dbReference type="PROSITE" id="PS00026">
    <property type="entry name" value="CHIT_BIND_I_1"/>
    <property type="match status" value="1"/>
</dbReference>
<dbReference type="SUPFAM" id="SSF51445">
    <property type="entry name" value="(Trans)glycosidases"/>
    <property type="match status" value="1"/>
</dbReference>
<evidence type="ECO:0000256" key="2">
    <source>
        <dbReference type="ARBA" id="ARBA00008682"/>
    </source>
</evidence>
<dbReference type="SUPFAM" id="SSF54556">
    <property type="entry name" value="Chitinase insertion domain"/>
    <property type="match status" value="1"/>
</dbReference>
<dbReference type="SMART" id="SM00270">
    <property type="entry name" value="ChtBD1"/>
    <property type="match status" value="2"/>
</dbReference>
<dbReference type="EMBL" id="JAPQKS010000007">
    <property type="protein sequence ID" value="KAJ5219685.1"/>
    <property type="molecule type" value="Genomic_DNA"/>
</dbReference>
<dbReference type="OrthoDB" id="73875at2759"/>
<dbReference type="AlphaFoldDB" id="A0A9W9NGR5"/>
<dbReference type="InterPro" id="IPR001223">
    <property type="entry name" value="Glyco_hydro18_cat"/>
</dbReference>
<reference evidence="16" key="2">
    <citation type="journal article" date="2023" name="IMA Fungus">
        <title>Comparative genomic study of the Penicillium genus elucidates a diverse pangenome and 15 lateral gene transfer events.</title>
        <authorList>
            <person name="Petersen C."/>
            <person name="Sorensen T."/>
            <person name="Nielsen M.R."/>
            <person name="Sondergaard T.E."/>
            <person name="Sorensen J.L."/>
            <person name="Fitzpatrick D.A."/>
            <person name="Frisvad J.C."/>
            <person name="Nielsen K.L."/>
        </authorList>
    </citation>
    <scope>NUCLEOTIDE SEQUENCE</scope>
    <source>
        <strain evidence="16">IBT 19713</strain>
    </source>
</reference>
<dbReference type="PROSITE" id="PS51910">
    <property type="entry name" value="GH18_2"/>
    <property type="match status" value="1"/>
</dbReference>
<dbReference type="RefSeq" id="XP_058326515.1">
    <property type="nucleotide sequence ID" value="XM_058478185.1"/>
</dbReference>
<dbReference type="Pfam" id="PF00704">
    <property type="entry name" value="Glyco_hydro_18"/>
    <property type="match status" value="1"/>
</dbReference>
<proteinExistence type="inferred from homology"/>
<feature type="disulfide bond" evidence="11">
    <location>
        <begin position="100"/>
        <end position="104"/>
    </location>
</feature>
<organism evidence="16 17">
    <name type="scientific">Penicillium chermesinum</name>
    <dbReference type="NCBI Taxonomy" id="63820"/>
    <lineage>
        <taxon>Eukaryota</taxon>
        <taxon>Fungi</taxon>
        <taxon>Dikarya</taxon>
        <taxon>Ascomycota</taxon>
        <taxon>Pezizomycotina</taxon>
        <taxon>Eurotiomycetes</taxon>
        <taxon>Eurotiomycetidae</taxon>
        <taxon>Eurotiales</taxon>
        <taxon>Aspergillaceae</taxon>
        <taxon>Penicillium</taxon>
    </lineage>
</organism>
<accession>A0A9W9NGR5</accession>
<evidence type="ECO:0000313" key="16">
    <source>
        <dbReference type="EMBL" id="KAJ5219685.1"/>
    </source>
</evidence>
<keyword evidence="10" id="KW-0624">Polysaccharide degradation</keyword>
<dbReference type="PANTHER" id="PTHR11177">
    <property type="entry name" value="CHITINASE"/>
    <property type="match status" value="1"/>
</dbReference>
<name>A0A9W9NGR5_9EURO</name>
<feature type="domain" description="GH18" evidence="15">
    <location>
        <begin position="119"/>
        <end position="471"/>
    </location>
</feature>
<feature type="domain" description="Chitin-binding type-1" evidence="14">
    <location>
        <begin position="63"/>
        <end position="106"/>
    </location>
</feature>
<keyword evidence="4 11" id="KW-0147">Chitin-binding</keyword>
<keyword evidence="6" id="KW-0146">Chitin degradation</keyword>
<dbReference type="Proteomes" id="UP001150941">
    <property type="component" value="Unassembled WGS sequence"/>
</dbReference>
<evidence type="ECO:0000256" key="10">
    <source>
        <dbReference type="ARBA" id="ARBA00023326"/>
    </source>
</evidence>
<dbReference type="InterPro" id="IPR018371">
    <property type="entry name" value="Chitin-binding_1_CS"/>
</dbReference>
<evidence type="ECO:0000256" key="13">
    <source>
        <dbReference type="SAM" id="SignalP"/>
    </source>
</evidence>
<dbReference type="GeneID" id="83205488"/>
<sequence length="672" mass="72805">MGSSALVVATLAVLLLTGHTTAETGTCSETKDCVSGCCSTSGYCGFGPTFCGTGNCTSTCDAVAECGQYAPSGSYDCPLNVCCSQYGFCGTTSEFCGTGCVKGCDEVKEPSCSGSSSEERVIGYYESWSYGRKCNSWSPEDITVGVWTHLNYGFALIGSDYRISQMNSYDEDLYPRFTNLKSSSPGLQVFISVGGWDAGGSIWSDMVSTEANRATFIDSAISLMKTYGFDGIDLDWEYPAASDRGGVAADTDNFVTFLKELKVACGSKYGISATLPSSYWYMQGFDVVGMEPYVDWFNFMSYDIHGTWDGDNPYTSAVVQPHTNLTEITQGLDLLWRNNISPSKVVLGEAFYGRSFTLSDTSCTKPGCPFSGGGTAGRCTATSGILSKSEIQQIISDNDLTPILLKEAAVKYITWDKDQWVSYDDEETLEMKKKYANGKCLGGRMVWAVDLDDVDTKASVSDLTLSGLRSIGDDVTINRPYGLRKLAATKSQNSVNLLAYWSDCAAEPQCEAGYTSWTQGHGKVFDIDTGVYSGDGCHGGGNGYNRAFCVESDVQLNNCFWVGKPKDCKQTCPSGMTLLTQNTHIAGMKTGCKNGHFSSFCCESITTNYLINCEQKILDNLLTGGLGIQHRRFDSLLADLPKQAVQECIDDDMNSLSGIRAENYIMNNVPGY</sequence>
<dbReference type="Gene3D" id="3.20.20.80">
    <property type="entry name" value="Glycosidases"/>
    <property type="match status" value="1"/>
</dbReference>
<dbReference type="GO" id="GO:0008843">
    <property type="term" value="F:endochitinase activity"/>
    <property type="evidence" value="ECO:0007669"/>
    <property type="project" value="UniProtKB-EC"/>
</dbReference>
<feature type="chain" id="PRO_5040867012" description="chitinase" evidence="13">
    <location>
        <begin position="23"/>
        <end position="672"/>
    </location>
</feature>
<comment type="similarity">
    <text evidence="2">Belongs to the glycosyl hydrolase 18 family. Chitinase class V subfamily.</text>
</comment>
<evidence type="ECO:0000256" key="7">
    <source>
        <dbReference type="ARBA" id="ARBA00023026"/>
    </source>
</evidence>
<evidence type="ECO:0000256" key="4">
    <source>
        <dbReference type="ARBA" id="ARBA00022669"/>
    </source>
</evidence>
<comment type="caution">
    <text evidence="16">The sequence shown here is derived from an EMBL/GenBank/DDBJ whole genome shotgun (WGS) entry which is preliminary data.</text>
</comment>
<keyword evidence="11" id="KW-1015">Disulfide bond</keyword>
<feature type="disulfide bond" evidence="11">
    <location>
        <begin position="82"/>
        <end position="96"/>
    </location>
</feature>
<dbReference type="PROSITE" id="PS50941">
    <property type="entry name" value="CHIT_BIND_I_2"/>
    <property type="match status" value="1"/>
</dbReference>
<dbReference type="InterPro" id="IPR011583">
    <property type="entry name" value="Chitinase_II/V-like_cat"/>
</dbReference>
<dbReference type="PANTHER" id="PTHR11177:SF402">
    <property type="entry name" value="CHITINASE"/>
    <property type="match status" value="1"/>
</dbReference>
<dbReference type="GO" id="GO:0006032">
    <property type="term" value="P:chitin catabolic process"/>
    <property type="evidence" value="ECO:0007669"/>
    <property type="project" value="UniProtKB-KW"/>
</dbReference>
<dbReference type="Gene3D" id="3.10.50.10">
    <property type="match status" value="1"/>
</dbReference>
<dbReference type="EC" id="3.2.1.14" evidence="3"/>
<evidence type="ECO:0000313" key="17">
    <source>
        <dbReference type="Proteomes" id="UP001150941"/>
    </source>
</evidence>
<keyword evidence="13" id="KW-0732">Signal</keyword>
<evidence type="ECO:0000256" key="1">
    <source>
        <dbReference type="ARBA" id="ARBA00000822"/>
    </source>
</evidence>
<protein>
    <recommendedName>
        <fullName evidence="3">chitinase</fullName>
        <ecNumber evidence="3">3.2.1.14</ecNumber>
    </recommendedName>
</protein>
<evidence type="ECO:0000256" key="8">
    <source>
        <dbReference type="ARBA" id="ARBA00023277"/>
    </source>
</evidence>
<keyword evidence="9 12" id="KW-0326">Glycosidase</keyword>
<evidence type="ECO:0000256" key="5">
    <source>
        <dbReference type="ARBA" id="ARBA00022801"/>
    </source>
</evidence>
<keyword evidence="5 12" id="KW-0378">Hydrolase</keyword>
<dbReference type="InterPro" id="IPR017853">
    <property type="entry name" value="GH"/>
</dbReference>
<evidence type="ECO:0000256" key="3">
    <source>
        <dbReference type="ARBA" id="ARBA00012729"/>
    </source>
</evidence>
<evidence type="ECO:0000256" key="12">
    <source>
        <dbReference type="RuleBase" id="RU000489"/>
    </source>
</evidence>
<dbReference type="GO" id="GO:0000272">
    <property type="term" value="P:polysaccharide catabolic process"/>
    <property type="evidence" value="ECO:0007669"/>
    <property type="project" value="UniProtKB-KW"/>
</dbReference>
<reference evidence="16" key="1">
    <citation type="submission" date="2022-11" db="EMBL/GenBank/DDBJ databases">
        <authorList>
            <person name="Petersen C."/>
        </authorList>
    </citation>
    <scope>NUCLEOTIDE SEQUENCE</scope>
    <source>
        <strain evidence="16">IBT 19713</strain>
    </source>
</reference>